<organism evidence="2 3">
    <name type="scientific">Musa acuminata subsp. malaccensis</name>
    <name type="common">Wild banana</name>
    <name type="synonym">Musa malaccensis</name>
    <dbReference type="NCBI Taxonomy" id="214687"/>
    <lineage>
        <taxon>Eukaryota</taxon>
        <taxon>Viridiplantae</taxon>
        <taxon>Streptophyta</taxon>
        <taxon>Embryophyta</taxon>
        <taxon>Tracheophyta</taxon>
        <taxon>Spermatophyta</taxon>
        <taxon>Magnoliopsida</taxon>
        <taxon>Liliopsida</taxon>
        <taxon>Zingiberales</taxon>
        <taxon>Musaceae</taxon>
        <taxon>Musa</taxon>
    </lineage>
</organism>
<evidence type="ECO:0000313" key="3">
    <source>
        <dbReference type="Proteomes" id="UP000012960"/>
    </source>
</evidence>
<dbReference type="OrthoDB" id="762851at2759"/>
<keyword evidence="3" id="KW-1185">Reference proteome</keyword>
<dbReference type="Proteomes" id="UP000012960">
    <property type="component" value="Unplaced"/>
</dbReference>
<dbReference type="FunCoup" id="A0A804HMJ7">
    <property type="interactions" value="2503"/>
</dbReference>
<gene>
    <name evidence="1" type="ORF">GSMUA_121900.1</name>
</gene>
<dbReference type="EMBL" id="HG996469">
    <property type="protein sequence ID" value="CAG1842395.1"/>
    <property type="molecule type" value="Genomic_DNA"/>
</dbReference>
<dbReference type="EnsemblPlants" id="Ma00_t02320.1">
    <property type="protein sequence ID" value="Ma00_p02320.1"/>
    <property type="gene ID" value="Ma00_g02320"/>
</dbReference>
<name>A0A804HMJ7_MUSAM</name>
<reference evidence="1" key="1">
    <citation type="submission" date="2021-03" db="EMBL/GenBank/DDBJ databases">
        <authorList>
            <consortium name="Genoscope - CEA"/>
            <person name="William W."/>
        </authorList>
    </citation>
    <scope>NUCLEOTIDE SEQUENCE</scope>
    <source>
        <strain evidence="1">Doubled-haploid Pahang</strain>
    </source>
</reference>
<reference evidence="2" key="2">
    <citation type="submission" date="2021-05" db="UniProtKB">
        <authorList>
            <consortium name="EnsemblPlants"/>
        </authorList>
    </citation>
    <scope>IDENTIFICATION</scope>
    <source>
        <strain evidence="2">subsp. malaccensis</strain>
    </source>
</reference>
<dbReference type="AlphaFoldDB" id="A0A804HMJ7"/>
<dbReference type="PANTHER" id="PTHR35477:SF1">
    <property type="entry name" value="OS06G0728500 PROTEIN"/>
    <property type="match status" value="1"/>
</dbReference>
<dbReference type="Gramene" id="Ma00_t02320.1">
    <property type="protein sequence ID" value="Ma00_p02320.1"/>
    <property type="gene ID" value="Ma00_g02320"/>
</dbReference>
<sequence length="278" mass="30699">MEFFDANTHLPPRKRLLAELKRDSSDFDCLPPIPSVSGDFGAQLRDVISSPSSTPEEVIEVAKSVALATAEVATAARNAATEKAAAAAKAKAAAKSALLFLDLISRSRNLRKGCLSKHKVRKKQIPIELLYKTHLPAGSQEADEELARKLHLAMNSSPRLSNNNRKCIQNFGREVHCNGNGVCIEKSPVLHKDSVRMTDKYFIDKSKEKIEGCSEAEGEQEESDYCTEEQKCGSRVRVITEGRKVRIKQKKLPLSQYGLGDQAEVKKIVALCKPSIFH</sequence>
<proteinExistence type="predicted"/>
<evidence type="ECO:0000313" key="2">
    <source>
        <dbReference type="EnsemblPlants" id="Ma00_p02320.1"/>
    </source>
</evidence>
<evidence type="ECO:0000313" key="1">
    <source>
        <dbReference type="EMBL" id="CAG1842395.1"/>
    </source>
</evidence>
<protein>
    <submittedName>
        <fullName evidence="1">(wild Malaysian banana) hypothetical protein</fullName>
    </submittedName>
</protein>
<accession>A0A804HMJ7</accession>
<dbReference type="PANTHER" id="PTHR35477">
    <property type="entry name" value="OS06G0728500 PROTEIN"/>
    <property type="match status" value="1"/>
</dbReference>